<evidence type="ECO:0000256" key="4">
    <source>
        <dbReference type="ARBA" id="ARBA00022679"/>
    </source>
</evidence>
<protein>
    <submittedName>
        <fullName evidence="7">Lysophospholipid acyltransferase family protein</fullName>
    </submittedName>
</protein>
<keyword evidence="8" id="KW-1185">Reference proteome</keyword>
<evidence type="ECO:0000256" key="3">
    <source>
        <dbReference type="ARBA" id="ARBA00022519"/>
    </source>
</evidence>
<dbReference type="Pfam" id="PF03279">
    <property type="entry name" value="Lip_A_acyltrans"/>
    <property type="match status" value="1"/>
</dbReference>
<organism evidence="7 8">
    <name type="scientific">Isoalcanivorax beigongshangi</name>
    <dbReference type="NCBI Taxonomy" id="3238810"/>
    <lineage>
        <taxon>Bacteria</taxon>
        <taxon>Pseudomonadati</taxon>
        <taxon>Pseudomonadota</taxon>
        <taxon>Gammaproteobacteria</taxon>
        <taxon>Oceanospirillales</taxon>
        <taxon>Alcanivoracaceae</taxon>
        <taxon>Isoalcanivorax</taxon>
    </lineage>
</organism>
<evidence type="ECO:0000256" key="6">
    <source>
        <dbReference type="ARBA" id="ARBA00023315"/>
    </source>
</evidence>
<evidence type="ECO:0000256" key="2">
    <source>
        <dbReference type="ARBA" id="ARBA00022475"/>
    </source>
</evidence>
<comment type="subcellular location">
    <subcellularLocation>
        <location evidence="1">Cell inner membrane</location>
    </subcellularLocation>
</comment>
<reference evidence="7 8" key="1">
    <citation type="submission" date="2024-07" db="EMBL/GenBank/DDBJ databases">
        <authorList>
            <person name="Ren Q."/>
        </authorList>
    </citation>
    <scope>NUCLEOTIDE SEQUENCE [LARGE SCALE GENOMIC DNA]</scope>
    <source>
        <strain evidence="7 8">REN37</strain>
    </source>
</reference>
<keyword evidence="2" id="KW-1003">Cell membrane</keyword>
<dbReference type="CDD" id="cd07984">
    <property type="entry name" value="LPLAT_LABLAT-like"/>
    <property type="match status" value="1"/>
</dbReference>
<dbReference type="InterPro" id="IPR004960">
    <property type="entry name" value="LipA_acyltrans"/>
</dbReference>
<dbReference type="RefSeq" id="WP_369455309.1">
    <property type="nucleotide sequence ID" value="NZ_JBGCUO010000001.1"/>
</dbReference>
<name>A0ABV4AHZ1_9GAMM</name>
<sequence length="303" mass="33717">MGRSSSPRVRHLKGRLAAGVLKMIGVLPMRLNRWLGRTLGWLAWVLPSPDRRIAEINLQLCLPELSASEQRRLLRQTLTQSGLALAESAFVWQRPDEAVALVQQVSGYEALTEALEQGHSVLLLAPHYGCWEVLNFWLAQRVTIHALFNPSGLPALDELIQRSRQHYGSTVYPATARGLGGLIRALRQAPAVTGILPDQVPERGSGRFVPFFGQPAYTATLAVKMVQQLNARVFVASARRLPGGGYHVEFSAPEPGLYETDLDTALTALNLSLETLIRTDPSQYMWSYKRFRRTPPGARKVYQ</sequence>
<dbReference type="PIRSF" id="PIRSF026649">
    <property type="entry name" value="MsbB"/>
    <property type="match status" value="1"/>
</dbReference>
<keyword evidence="3" id="KW-0997">Cell inner membrane</keyword>
<gene>
    <name evidence="7" type="ORF">AB5I84_07900</name>
</gene>
<keyword evidence="6 7" id="KW-0012">Acyltransferase</keyword>
<dbReference type="EMBL" id="JBGCUO010000001">
    <property type="protein sequence ID" value="MEY1662067.1"/>
    <property type="molecule type" value="Genomic_DNA"/>
</dbReference>
<accession>A0ABV4AHZ1</accession>
<dbReference type="PANTHER" id="PTHR30606">
    <property type="entry name" value="LIPID A BIOSYNTHESIS LAUROYL ACYLTRANSFERASE"/>
    <property type="match status" value="1"/>
</dbReference>
<evidence type="ECO:0000256" key="1">
    <source>
        <dbReference type="ARBA" id="ARBA00004533"/>
    </source>
</evidence>
<dbReference type="Proteomes" id="UP001562065">
    <property type="component" value="Unassembled WGS sequence"/>
</dbReference>
<comment type="caution">
    <text evidence="7">The sequence shown here is derived from an EMBL/GenBank/DDBJ whole genome shotgun (WGS) entry which is preliminary data.</text>
</comment>
<dbReference type="PANTHER" id="PTHR30606:SF10">
    <property type="entry name" value="PHOSPHATIDYLINOSITOL MANNOSIDE ACYLTRANSFERASE"/>
    <property type="match status" value="1"/>
</dbReference>
<evidence type="ECO:0000313" key="8">
    <source>
        <dbReference type="Proteomes" id="UP001562065"/>
    </source>
</evidence>
<dbReference type="GO" id="GO:0016746">
    <property type="term" value="F:acyltransferase activity"/>
    <property type="evidence" value="ECO:0007669"/>
    <property type="project" value="UniProtKB-KW"/>
</dbReference>
<keyword evidence="4" id="KW-0808">Transferase</keyword>
<evidence type="ECO:0000256" key="5">
    <source>
        <dbReference type="ARBA" id="ARBA00023136"/>
    </source>
</evidence>
<proteinExistence type="predicted"/>
<keyword evidence="5" id="KW-0472">Membrane</keyword>
<evidence type="ECO:0000313" key="7">
    <source>
        <dbReference type="EMBL" id="MEY1662067.1"/>
    </source>
</evidence>